<evidence type="ECO:0000256" key="2">
    <source>
        <dbReference type="SAM" id="Phobius"/>
    </source>
</evidence>
<feature type="compositionally biased region" description="Low complexity" evidence="1">
    <location>
        <begin position="148"/>
        <end position="164"/>
    </location>
</feature>
<feature type="transmembrane region" description="Helical" evidence="2">
    <location>
        <begin position="6"/>
        <end position="25"/>
    </location>
</feature>
<reference evidence="4" key="1">
    <citation type="journal article" date="2013" name="Proc. Natl. Acad. Sci. U.S.A.">
        <title>Genome structure and metabolic features in the red seaweed Chondrus crispus shed light on evolution of the Archaeplastida.</title>
        <authorList>
            <person name="Collen J."/>
            <person name="Porcel B."/>
            <person name="Carre W."/>
            <person name="Ball S.G."/>
            <person name="Chaparro C."/>
            <person name="Tonon T."/>
            <person name="Barbeyron T."/>
            <person name="Michel G."/>
            <person name="Noel B."/>
            <person name="Valentin K."/>
            <person name="Elias M."/>
            <person name="Artiguenave F."/>
            <person name="Arun A."/>
            <person name="Aury J.M."/>
            <person name="Barbosa-Neto J.F."/>
            <person name="Bothwell J.H."/>
            <person name="Bouget F.Y."/>
            <person name="Brillet L."/>
            <person name="Cabello-Hurtado F."/>
            <person name="Capella-Gutierrez S."/>
            <person name="Charrier B."/>
            <person name="Cladiere L."/>
            <person name="Cock J.M."/>
            <person name="Coelho S.M."/>
            <person name="Colleoni C."/>
            <person name="Czjzek M."/>
            <person name="Da Silva C."/>
            <person name="Delage L."/>
            <person name="Denoeud F."/>
            <person name="Deschamps P."/>
            <person name="Dittami S.M."/>
            <person name="Gabaldon T."/>
            <person name="Gachon C.M."/>
            <person name="Groisillier A."/>
            <person name="Herve C."/>
            <person name="Jabbari K."/>
            <person name="Katinka M."/>
            <person name="Kloareg B."/>
            <person name="Kowalczyk N."/>
            <person name="Labadie K."/>
            <person name="Leblanc C."/>
            <person name="Lopez P.J."/>
            <person name="McLachlan D.H."/>
            <person name="Meslet-Cladiere L."/>
            <person name="Moustafa A."/>
            <person name="Nehr Z."/>
            <person name="Nyvall Collen P."/>
            <person name="Panaud O."/>
            <person name="Partensky F."/>
            <person name="Poulain J."/>
            <person name="Rensing S.A."/>
            <person name="Rousvoal S."/>
            <person name="Samson G."/>
            <person name="Symeonidi A."/>
            <person name="Weissenbach J."/>
            <person name="Zambounis A."/>
            <person name="Wincker P."/>
            <person name="Boyen C."/>
        </authorList>
    </citation>
    <scope>NUCLEOTIDE SEQUENCE [LARGE SCALE GENOMIC DNA]</scope>
    <source>
        <strain evidence="4">cv. Stackhouse</strain>
    </source>
</reference>
<evidence type="ECO:0000256" key="1">
    <source>
        <dbReference type="SAM" id="MobiDB-lite"/>
    </source>
</evidence>
<keyword evidence="2" id="KW-1133">Transmembrane helix</keyword>
<dbReference type="KEGG" id="ccp:CHC_T00005779001"/>
<protein>
    <submittedName>
        <fullName evidence="3">Uncharacterized protein</fullName>
    </submittedName>
</protein>
<gene>
    <name evidence="3" type="ORF">CHC_T00005779001</name>
</gene>
<name>R7QJC7_CHOCR</name>
<evidence type="ECO:0000313" key="4">
    <source>
        <dbReference type="Proteomes" id="UP000012073"/>
    </source>
</evidence>
<keyword evidence="4" id="KW-1185">Reference proteome</keyword>
<keyword evidence="2" id="KW-0812">Transmembrane</keyword>
<accession>R7QJC7</accession>
<dbReference type="Gramene" id="CDF37495">
    <property type="protein sequence ID" value="CDF37495"/>
    <property type="gene ID" value="CHC_T00005779001"/>
</dbReference>
<feature type="region of interest" description="Disordered" evidence="1">
    <location>
        <begin position="139"/>
        <end position="178"/>
    </location>
</feature>
<dbReference type="RefSeq" id="XP_005717366.1">
    <property type="nucleotide sequence ID" value="XM_005717309.1"/>
</dbReference>
<feature type="compositionally biased region" description="Basic and acidic residues" evidence="1">
    <location>
        <begin position="165"/>
        <end position="178"/>
    </location>
</feature>
<organism evidence="3 4">
    <name type="scientific">Chondrus crispus</name>
    <name type="common">Carrageen Irish moss</name>
    <name type="synonym">Polymorpha crispa</name>
    <dbReference type="NCBI Taxonomy" id="2769"/>
    <lineage>
        <taxon>Eukaryota</taxon>
        <taxon>Rhodophyta</taxon>
        <taxon>Florideophyceae</taxon>
        <taxon>Rhodymeniophycidae</taxon>
        <taxon>Gigartinales</taxon>
        <taxon>Gigartinaceae</taxon>
        <taxon>Chondrus</taxon>
    </lineage>
</organism>
<evidence type="ECO:0000313" key="3">
    <source>
        <dbReference type="EMBL" id="CDF37495.1"/>
    </source>
</evidence>
<dbReference type="EMBL" id="HG001844">
    <property type="protein sequence ID" value="CDF37495.1"/>
    <property type="molecule type" value="Genomic_DNA"/>
</dbReference>
<dbReference type="GeneID" id="17325081"/>
<sequence length="178" mass="19148">MDTNVSISELLFFFFFFCSLFVRLVASGFTVQMSPDFLILCCRFGAILLSLPTELLPYQVSSKGSLIHRGNGVFVKDMESEQVVDGIAQAAKDVSLEATTSEMELKPIHLIVMVITLLHAVCIGLWFLVYLGGAKDGTGAVPAEESRASTSSKTTTGAGASSSDAGREDVKPEDKKTQ</sequence>
<dbReference type="Proteomes" id="UP000012073">
    <property type="component" value="Unassembled WGS sequence"/>
</dbReference>
<keyword evidence="2" id="KW-0472">Membrane</keyword>
<proteinExistence type="predicted"/>
<feature type="transmembrane region" description="Helical" evidence="2">
    <location>
        <begin position="108"/>
        <end position="131"/>
    </location>
</feature>
<dbReference type="AlphaFoldDB" id="R7QJC7"/>